<feature type="repeat" description="PPR" evidence="2">
    <location>
        <begin position="300"/>
        <end position="330"/>
    </location>
</feature>
<dbReference type="InterPro" id="IPR002885">
    <property type="entry name" value="PPR_rpt"/>
</dbReference>
<dbReference type="Pfam" id="PF01535">
    <property type="entry name" value="PPR"/>
    <property type="match status" value="7"/>
</dbReference>
<dbReference type="Gene3D" id="1.25.40.10">
    <property type="entry name" value="Tetratricopeptide repeat domain"/>
    <property type="match status" value="6"/>
</dbReference>
<dbReference type="Proteomes" id="UP000663869">
    <property type="component" value="Unassembled WGS sequence"/>
</dbReference>
<dbReference type="GO" id="GO:0008270">
    <property type="term" value="F:zinc ion binding"/>
    <property type="evidence" value="ECO:0007669"/>
    <property type="project" value="InterPro"/>
</dbReference>
<proteinExistence type="predicted"/>
<dbReference type="NCBIfam" id="TIGR00756">
    <property type="entry name" value="PPR"/>
    <property type="match status" value="5"/>
</dbReference>
<dbReference type="Proteomes" id="UP000663862">
    <property type="component" value="Unassembled WGS sequence"/>
</dbReference>
<dbReference type="FunFam" id="1.25.40.10:FF:000158">
    <property type="entry name" value="pentatricopeptide repeat-containing protein At2g33680"/>
    <property type="match status" value="1"/>
</dbReference>
<dbReference type="PANTHER" id="PTHR47926">
    <property type="entry name" value="PENTATRICOPEPTIDE REPEAT-CONTAINING PROTEIN"/>
    <property type="match status" value="1"/>
</dbReference>
<comment type="caution">
    <text evidence="5">The sequence shown here is derived from an EMBL/GenBank/DDBJ whole genome shotgun (WGS) entry which is preliminary data.</text>
</comment>
<feature type="repeat" description="PPR" evidence="2">
    <location>
        <begin position="600"/>
        <end position="634"/>
    </location>
</feature>
<dbReference type="EMBL" id="CAJOBQ010000159">
    <property type="protein sequence ID" value="CAF4278056.1"/>
    <property type="molecule type" value="Genomic_DNA"/>
</dbReference>
<dbReference type="Pfam" id="PF13041">
    <property type="entry name" value="PPR_2"/>
    <property type="match status" value="1"/>
</dbReference>
<name>A0A820GN84_9BILA</name>
<dbReference type="EMBL" id="CAJNYU010004016">
    <property type="protein sequence ID" value="CAF3718076.1"/>
    <property type="molecule type" value="Genomic_DNA"/>
</dbReference>
<evidence type="ECO:0000259" key="3">
    <source>
        <dbReference type="Pfam" id="PF14432"/>
    </source>
</evidence>
<sequence length="1009" mass="114812">MSSSTKLNSTLKTLIDSKQYEEALKHFDQQPGLHTDFSIDMAIKACTMLHDYKRGINILQKLSSNSLSNHYIQISLIRFYMECRDVDNAYRAFASITNKSNYSYTAMFKGLRSNGMPEKIIDLLEEMKIEPNNFTLTLSFYACAQVANARAMRIGQKLIHKLLNNSRNEDIVLNAATNMLIKFGDIVNAERFYKSVKNKNIIMYCAIMKGYIEKKMFEQALDLFEHVNLVKSDAMYTMAFNVCGKLGNDRAIKIGNKLLDELSDNRKSSTANLTSAMHMLMKFGNIQNAERVFELIQKKDVIAYGAMIKGYVDNEMFEKALDLFEHMNCDLDHAMYTMAFSACAKLGNDRAIKIGNKLFDDLPDNCKSSTATLNSALHMLMKFGNIQNAERVFKLIPQKSVITYGAMMKGYVENEMFEKALDLFEEMSLVKNDALYTTAFNVCAKLANDRAMKIGNKLLDELPDNCKNNTAILTSAIHMLMKFGNTHNAERVFELIQKKDVITYGAMLKGYVDNDMFEKALDLFEQMNLVTNDAICTIIFNVCAKLANDRAMKIGNKLLDELSDNRKSNTANLTSAMHMLMKFGDIQNAERVFKIIEKKDLITYGALMNGYNMNDQSEKCFKVFEEMKHHNIVPDESTWTILIGTYSQIAMIRQCKYLVNQIPPHILNKQQIQNALIDMWGKCGAVEAAKQIFNTVSEPDTFTYSSMINALGLNGMGCEALNVYKQMPHNLRNEIAEISVLNACSHSGLLREAQAIFNEISVKTEKITGAMVDCYSRMFLFDEAEKLIDDYEKTKSPSFVMYMSLLSGARNNRDTILSEKIFNRMLSLFPDEKDNLMSSVILVSNTYSSLGEDEQAHDFRSHHQKKLGTRVKVGLSWTEVNGEVTGFSAYDRFHPSSLKIQAELSRIAKELIENGHQFNSSCITRRLNEGETVESVLMGHSEKIAIAFNFIQEPIPEFIQIRKNLRVCFDCHAATKLIAKIRQRDIIIRDANRIHHFQRNGQCSCQDHF</sequence>
<feature type="repeat" description="PPR" evidence="2">
    <location>
        <begin position="700"/>
        <end position="730"/>
    </location>
</feature>
<gene>
    <name evidence="4" type="ORF">FME351_LOCUS28866</name>
    <name evidence="5" type="ORF">TSG867_LOCUS4793</name>
</gene>
<dbReference type="InterPro" id="IPR032867">
    <property type="entry name" value="DYW_dom"/>
</dbReference>
<evidence type="ECO:0000256" key="1">
    <source>
        <dbReference type="ARBA" id="ARBA00022737"/>
    </source>
</evidence>
<reference evidence="5" key="1">
    <citation type="submission" date="2021-02" db="EMBL/GenBank/DDBJ databases">
        <authorList>
            <person name="Nowell W R."/>
        </authorList>
    </citation>
    <scope>NUCLEOTIDE SEQUENCE</scope>
</reference>
<dbReference type="GO" id="GO:0048731">
    <property type="term" value="P:system development"/>
    <property type="evidence" value="ECO:0007669"/>
    <property type="project" value="UniProtKB-ARBA"/>
</dbReference>
<keyword evidence="1" id="KW-0677">Repeat</keyword>
<evidence type="ECO:0000313" key="5">
    <source>
        <dbReference type="EMBL" id="CAF4278056.1"/>
    </source>
</evidence>
<organism evidence="5 6">
    <name type="scientific">Rotaria socialis</name>
    <dbReference type="NCBI Taxonomy" id="392032"/>
    <lineage>
        <taxon>Eukaryota</taxon>
        <taxon>Metazoa</taxon>
        <taxon>Spiralia</taxon>
        <taxon>Gnathifera</taxon>
        <taxon>Rotifera</taxon>
        <taxon>Eurotatoria</taxon>
        <taxon>Bdelloidea</taxon>
        <taxon>Philodinida</taxon>
        <taxon>Philodinidae</taxon>
        <taxon>Rotaria</taxon>
    </lineage>
</organism>
<evidence type="ECO:0000256" key="2">
    <source>
        <dbReference type="PROSITE-ProRule" id="PRU00708"/>
    </source>
</evidence>
<dbReference type="GO" id="GO:0009451">
    <property type="term" value="P:RNA modification"/>
    <property type="evidence" value="ECO:0007669"/>
    <property type="project" value="InterPro"/>
</dbReference>
<dbReference type="Pfam" id="PF14432">
    <property type="entry name" value="DYW_deaminase"/>
    <property type="match status" value="1"/>
</dbReference>
<accession>A0A820GN84</accession>
<evidence type="ECO:0000313" key="4">
    <source>
        <dbReference type="EMBL" id="CAF3718076.1"/>
    </source>
</evidence>
<feature type="repeat" description="PPR" evidence="2">
    <location>
        <begin position="500"/>
        <end position="530"/>
    </location>
</feature>
<dbReference type="InterPro" id="IPR011990">
    <property type="entry name" value="TPR-like_helical_dom_sf"/>
</dbReference>
<dbReference type="PROSITE" id="PS51375">
    <property type="entry name" value="PPR"/>
    <property type="match status" value="5"/>
</dbReference>
<protein>
    <recommendedName>
        <fullName evidence="3">DYW domain-containing protein</fullName>
    </recommendedName>
</protein>
<dbReference type="InterPro" id="IPR046960">
    <property type="entry name" value="PPR_At4g14850-like_plant"/>
</dbReference>
<dbReference type="AlphaFoldDB" id="A0A820GN84"/>
<feature type="repeat" description="PPR" evidence="2">
    <location>
        <begin position="400"/>
        <end position="434"/>
    </location>
</feature>
<dbReference type="GO" id="GO:0003723">
    <property type="term" value="F:RNA binding"/>
    <property type="evidence" value="ECO:0007669"/>
    <property type="project" value="InterPro"/>
</dbReference>
<evidence type="ECO:0000313" key="6">
    <source>
        <dbReference type="Proteomes" id="UP000663862"/>
    </source>
</evidence>
<feature type="domain" description="DYW" evidence="3">
    <location>
        <begin position="915"/>
        <end position="1008"/>
    </location>
</feature>